<name>A0A9N9GL51_9GLOM</name>
<evidence type="ECO:0000313" key="2">
    <source>
        <dbReference type="Proteomes" id="UP000789831"/>
    </source>
</evidence>
<gene>
    <name evidence="1" type="ORF">AGERDE_LOCUS9947</name>
</gene>
<dbReference type="AlphaFoldDB" id="A0A9N9GL51"/>
<evidence type="ECO:0000313" key="1">
    <source>
        <dbReference type="EMBL" id="CAG8618515.1"/>
    </source>
</evidence>
<protein>
    <submittedName>
        <fullName evidence="1">6575_t:CDS:1</fullName>
    </submittedName>
</protein>
<comment type="caution">
    <text evidence="1">The sequence shown here is derived from an EMBL/GenBank/DDBJ whole genome shotgun (WGS) entry which is preliminary data.</text>
</comment>
<dbReference type="Proteomes" id="UP000789831">
    <property type="component" value="Unassembled WGS sequence"/>
</dbReference>
<dbReference type="OrthoDB" id="2396896at2759"/>
<feature type="non-terminal residue" evidence="1">
    <location>
        <position position="83"/>
    </location>
</feature>
<proteinExistence type="predicted"/>
<keyword evidence="2" id="KW-1185">Reference proteome</keyword>
<feature type="non-terminal residue" evidence="1">
    <location>
        <position position="1"/>
    </location>
</feature>
<organism evidence="1 2">
    <name type="scientific">Ambispora gerdemannii</name>
    <dbReference type="NCBI Taxonomy" id="144530"/>
    <lineage>
        <taxon>Eukaryota</taxon>
        <taxon>Fungi</taxon>
        <taxon>Fungi incertae sedis</taxon>
        <taxon>Mucoromycota</taxon>
        <taxon>Glomeromycotina</taxon>
        <taxon>Glomeromycetes</taxon>
        <taxon>Archaeosporales</taxon>
        <taxon>Ambisporaceae</taxon>
        <taxon>Ambispora</taxon>
    </lineage>
</organism>
<sequence>MDNVHILRDINSKGYRLGSTREMELEEALRDSFSAKAHIVPVYTDAQSKNTITSKEAVNSTPEFSVKGWLTPKTNISLDDIHI</sequence>
<accession>A0A9N9GL51</accession>
<dbReference type="EMBL" id="CAJVPL010002734">
    <property type="protein sequence ID" value="CAG8618515.1"/>
    <property type="molecule type" value="Genomic_DNA"/>
</dbReference>
<reference evidence="1" key="1">
    <citation type="submission" date="2021-06" db="EMBL/GenBank/DDBJ databases">
        <authorList>
            <person name="Kallberg Y."/>
            <person name="Tangrot J."/>
            <person name="Rosling A."/>
        </authorList>
    </citation>
    <scope>NUCLEOTIDE SEQUENCE</scope>
    <source>
        <strain evidence="1">MT106</strain>
    </source>
</reference>